<dbReference type="EMBL" id="VCLA01000170">
    <property type="protein sequence ID" value="MQT03496.1"/>
    <property type="molecule type" value="Genomic_DNA"/>
</dbReference>
<gene>
    <name evidence="4" type="ORF">FF041_25930</name>
</gene>
<dbReference type="GO" id="GO:0006310">
    <property type="term" value="P:DNA recombination"/>
    <property type="evidence" value="ECO:0007669"/>
    <property type="project" value="UniProtKB-KW"/>
</dbReference>
<dbReference type="CDD" id="cd00397">
    <property type="entry name" value="DNA_BRE_C"/>
    <property type="match status" value="1"/>
</dbReference>
<reference evidence="4 5" key="1">
    <citation type="submission" date="2019-05" db="EMBL/GenBank/DDBJ databases">
        <title>Comparative genomics and metabolomics analyses of clavulanic acid producing Streptomyces species provides insight into specialized metabolism and evolution of beta-lactam biosynthetic gene clusters.</title>
        <authorList>
            <person name="Moore M.A."/>
            <person name="Cruz-Morales P."/>
            <person name="Barona Gomez F."/>
            <person name="Kapil T."/>
        </authorList>
    </citation>
    <scope>NUCLEOTIDE SEQUENCE [LARGE SCALE GENOMIC DNA]</scope>
    <source>
        <strain evidence="4 5">NRRL 5741</strain>
    </source>
</reference>
<evidence type="ECO:0000313" key="4">
    <source>
        <dbReference type="EMBL" id="MQT03496.1"/>
    </source>
</evidence>
<sequence length="828" mass="92621">MTQQVQQLDVDLPEVDGDSLSLAGAEVISLLQKFPPRPLLDTWPATSASREAVIERLRQPPLRLERTASQSSRLVGARWLLEWLETFPGGTWQQRWLASPAPEAPADWRDTALDWILQSGGRAQIGVVSSGLLALVCADVVRPHPSWLSTNGSRYLRPAIAAARDPEGFNLLEASLTAEELGTADSSRSMKTLAQVVAAHGGGIRDIQVGDLLSLRLDQSRTTSRSTQIAYQWLRRLGQFPHDAPATLRHLTVRTGQVSTAELVDRYRIQCRPIRDLIVDYLDERRPSVDYNTLKQMSTVLANNFWRNVELHTPGVSSLNLPPEAVTEWKARIATKIVRERQSDGSVQEVVKPRIGAPAILMLVRAFYLDIAHWAADEPGRWGPWVTRCPISSDETSIKKLEKQQKSRSDQRTRERLPVLPTLIRVAERRLKEASIRLEALYAAPFGSSFEVLGETFRKSKGATRSGGQPTHTYDSHGKRRDLGAEEKRAFWAWATIEILRHTGIRSEELFELSHHSIIQYKLPTTGEIVPLLHIAPSKTEEERLLLISPELADVLSAAVYRVRGRDGSIPVIPSYDKHERTWNSPMPLLYQWNATGEDRPLSVNTIRQAIDETLEASGLEDKAGKPLKFQPHDFRRIFITDAILNGMPPHIAQIIAGHGNINTTMGYNAVYPAAAIEAHRAFIARRRTLRPAEEYRAVTSEEWEEFLGHFERRKLSMGTCGRAYGTDCIHEHACIRCPVLIVDPDERHRLEEVHENLTARLAEAIREGWLADVEGLEVSQAAAKEKLARLDASQARRTTMVDLGIPTFRQLSTPPDAPAKCAPGTGS</sequence>
<dbReference type="GO" id="GO:0015074">
    <property type="term" value="P:DNA integration"/>
    <property type="evidence" value="ECO:0007669"/>
    <property type="project" value="InterPro"/>
</dbReference>
<keyword evidence="5" id="KW-1185">Reference proteome</keyword>
<dbReference type="InterPro" id="IPR013762">
    <property type="entry name" value="Integrase-like_cat_sf"/>
</dbReference>
<dbReference type="AlphaFoldDB" id="A0A646KR58"/>
<feature type="region of interest" description="Disordered" evidence="2">
    <location>
        <begin position="461"/>
        <end position="481"/>
    </location>
</feature>
<dbReference type="PROSITE" id="PS51898">
    <property type="entry name" value="TYR_RECOMBINASE"/>
    <property type="match status" value="1"/>
</dbReference>
<proteinExistence type="predicted"/>
<dbReference type="InterPro" id="IPR011010">
    <property type="entry name" value="DNA_brk_join_enz"/>
</dbReference>
<dbReference type="Gene3D" id="1.10.443.10">
    <property type="entry name" value="Intergrase catalytic core"/>
    <property type="match status" value="1"/>
</dbReference>
<dbReference type="Proteomes" id="UP000419138">
    <property type="component" value="Unassembled WGS sequence"/>
</dbReference>
<dbReference type="SUPFAM" id="SSF56349">
    <property type="entry name" value="DNA breaking-rejoining enzymes"/>
    <property type="match status" value="1"/>
</dbReference>
<dbReference type="RefSeq" id="WP_153524990.1">
    <property type="nucleotide sequence ID" value="NZ_JBEPDZ010000010.1"/>
</dbReference>
<dbReference type="OrthoDB" id="3522542at2"/>
<dbReference type="Pfam" id="PF00589">
    <property type="entry name" value="Phage_integrase"/>
    <property type="match status" value="1"/>
</dbReference>
<protein>
    <submittedName>
        <fullName evidence="4">Site-specific integrase</fullName>
    </submittedName>
</protein>
<dbReference type="InterPro" id="IPR002104">
    <property type="entry name" value="Integrase_catalytic"/>
</dbReference>
<name>A0A646KR58_STRJU</name>
<accession>A0A646KR58</accession>
<organism evidence="4 5">
    <name type="scientific">Streptomyces jumonjinensis</name>
    <dbReference type="NCBI Taxonomy" id="1945"/>
    <lineage>
        <taxon>Bacteria</taxon>
        <taxon>Bacillati</taxon>
        <taxon>Actinomycetota</taxon>
        <taxon>Actinomycetes</taxon>
        <taxon>Kitasatosporales</taxon>
        <taxon>Streptomycetaceae</taxon>
        <taxon>Streptomyces</taxon>
    </lineage>
</organism>
<evidence type="ECO:0000259" key="3">
    <source>
        <dbReference type="PROSITE" id="PS51898"/>
    </source>
</evidence>
<evidence type="ECO:0000256" key="2">
    <source>
        <dbReference type="SAM" id="MobiDB-lite"/>
    </source>
</evidence>
<evidence type="ECO:0000256" key="1">
    <source>
        <dbReference type="ARBA" id="ARBA00023172"/>
    </source>
</evidence>
<dbReference type="GO" id="GO:0003677">
    <property type="term" value="F:DNA binding"/>
    <property type="evidence" value="ECO:0007669"/>
    <property type="project" value="InterPro"/>
</dbReference>
<comment type="caution">
    <text evidence="4">The sequence shown here is derived from an EMBL/GenBank/DDBJ whole genome shotgun (WGS) entry which is preliminary data.</text>
</comment>
<evidence type="ECO:0000313" key="5">
    <source>
        <dbReference type="Proteomes" id="UP000419138"/>
    </source>
</evidence>
<feature type="domain" description="Tyr recombinase" evidence="3">
    <location>
        <begin position="469"/>
        <end position="681"/>
    </location>
</feature>
<keyword evidence="1" id="KW-0233">DNA recombination</keyword>